<protein>
    <submittedName>
        <fullName evidence="8">Glycerol-3-phosphate acyltransferase</fullName>
        <ecNumber evidence="8">2.3.1.15</ecNumber>
    </submittedName>
</protein>
<dbReference type="GO" id="GO:0008654">
    <property type="term" value="P:phospholipid biosynthetic process"/>
    <property type="evidence" value="ECO:0007669"/>
    <property type="project" value="InterPro"/>
</dbReference>
<dbReference type="InterPro" id="IPR045520">
    <property type="entry name" value="GPAT/DHAPAT_C"/>
</dbReference>
<sequence>MNLTSPFTFFAQKILYLWIKTDVIHTSVSSNSNNQVKTVYVLESRAWSDLLVLEHECEVLQLKRPLSRIKHQQLKNRHSVYTVASAQPLKAWLQQETKRSSMLSDIQQVLIENPELDIHFIPVVVFWGRPVLKQKHWLRVLFSETWGLAGRTRRFFTILFNGKSTLLQFSPAISFRELMTSTIDDDNVDKLQIALSKRLVEIKTATLGPDISHRRTLVRTLLKNTAISTAIFNLSKKDNISEYKATKIANNYLNEIVADRNYITIQILQRILTAFWNKFYSGIDIHFSDRLKQLALSHELVYVPCHRSHIDYLLLSYVIHKEGLAIPYIAAGINLNMPIIGSVLRKGGAFFIRRSFKNNELYSTVMFEYLASQLSTSMPLEYFIEGGRSRTGRLLQPKPGMLAMTIRAFLKYQKRPIAFIPVYIGYEKMIEGKAYLAELTGDDKKSETLLGSIRSFLNIRGFYGRVTTNFGQPVLLNELLDQHSSDWRQLPYDDKQRPPWLRAAVNQTSHQIMQHINECCDVNAVTLIATALLAAPNQTMDEGELKQTLTFYVALIEHLNYSSFVTITEHSAEKQIHHAEELGMVRRRKHEMGDFIFLDNAHAILLTYYRNNILHLFVLPSLIACCFTNTPSLNKETLIEYIKIAYPFLKSEFFLPWQPAEIDNIIEQLLIQLSDAQLLSYDNKTKLYSRPAISTEQHAQLSTLAQVISPVLELYYMIFALLAEHGSNTLSHERLEELCYLMAQRLSLMYEINSPDFFDKKLIANFIGSLIKLDYVKVNSTENLEIAEIAINKGRQARRLLNKDMQYNILQMLRTSTQSQ</sequence>
<dbReference type="SUPFAM" id="SSF69593">
    <property type="entry name" value="Glycerol-3-phosphate (1)-acyltransferase"/>
    <property type="match status" value="1"/>
</dbReference>
<dbReference type="CDD" id="cd07993">
    <property type="entry name" value="LPLAT_DHAPAT-like"/>
    <property type="match status" value="1"/>
</dbReference>
<name>A0A3B0WWZ4_9ZZZZ</name>
<gene>
    <name evidence="8" type="ORF">MNBD_GAMMA05-1212</name>
</gene>
<keyword evidence="3" id="KW-1003">Cell membrane</keyword>
<organism evidence="8">
    <name type="scientific">hydrothermal vent metagenome</name>
    <dbReference type="NCBI Taxonomy" id="652676"/>
    <lineage>
        <taxon>unclassified sequences</taxon>
        <taxon>metagenomes</taxon>
        <taxon>ecological metagenomes</taxon>
    </lineage>
</organism>
<dbReference type="NCBIfam" id="TIGR03703">
    <property type="entry name" value="plsB"/>
    <property type="match status" value="1"/>
</dbReference>
<dbReference type="PANTHER" id="PTHR12563:SF17">
    <property type="entry name" value="DIHYDROXYACETONE PHOSPHATE ACYLTRANSFERASE"/>
    <property type="match status" value="1"/>
</dbReference>
<evidence type="ECO:0000256" key="1">
    <source>
        <dbReference type="ARBA" id="ARBA00004413"/>
    </source>
</evidence>
<evidence type="ECO:0000256" key="3">
    <source>
        <dbReference type="ARBA" id="ARBA00022475"/>
    </source>
</evidence>
<dbReference type="InterPro" id="IPR002123">
    <property type="entry name" value="Plipid/glycerol_acylTrfase"/>
</dbReference>
<dbReference type="HAMAP" id="MF_00393">
    <property type="entry name" value="Glyc3P_acyltrans"/>
    <property type="match status" value="1"/>
</dbReference>
<accession>A0A3B0WWZ4</accession>
<dbReference type="GO" id="GO:0006631">
    <property type="term" value="P:fatty acid metabolic process"/>
    <property type="evidence" value="ECO:0007669"/>
    <property type="project" value="TreeGrafter"/>
</dbReference>
<dbReference type="SMART" id="SM00563">
    <property type="entry name" value="PlsC"/>
    <property type="match status" value="1"/>
</dbReference>
<dbReference type="EC" id="2.3.1.15" evidence="8"/>
<dbReference type="PIRSF" id="PIRSF000437">
    <property type="entry name" value="GPAT_DHAPAT"/>
    <property type="match status" value="1"/>
</dbReference>
<keyword evidence="5" id="KW-0472">Membrane</keyword>
<dbReference type="Pfam" id="PF01553">
    <property type="entry name" value="Acyltransferase"/>
    <property type="match status" value="1"/>
</dbReference>
<proteinExistence type="inferred from homology"/>
<reference evidence="8" key="1">
    <citation type="submission" date="2018-06" db="EMBL/GenBank/DDBJ databases">
        <authorList>
            <person name="Zhirakovskaya E."/>
        </authorList>
    </citation>
    <scope>NUCLEOTIDE SEQUENCE</scope>
</reference>
<evidence type="ECO:0000256" key="4">
    <source>
        <dbReference type="ARBA" id="ARBA00022679"/>
    </source>
</evidence>
<dbReference type="PANTHER" id="PTHR12563">
    <property type="entry name" value="GLYCEROL-3-PHOSPHATE ACYLTRANSFERASE"/>
    <property type="match status" value="1"/>
</dbReference>
<evidence type="ECO:0000256" key="2">
    <source>
        <dbReference type="ARBA" id="ARBA00007937"/>
    </source>
</evidence>
<dbReference type="InterPro" id="IPR022284">
    <property type="entry name" value="GPAT/DHAPAT"/>
</dbReference>
<dbReference type="AlphaFoldDB" id="A0A3B0WWZ4"/>
<dbReference type="GO" id="GO:0005886">
    <property type="term" value="C:plasma membrane"/>
    <property type="evidence" value="ECO:0007669"/>
    <property type="project" value="UniProtKB-SubCell"/>
</dbReference>
<comment type="similarity">
    <text evidence="2">Belongs to the GPAT/DAPAT family.</text>
</comment>
<dbReference type="InterPro" id="IPR028354">
    <property type="entry name" value="GPAT_PlsB"/>
</dbReference>
<evidence type="ECO:0000256" key="6">
    <source>
        <dbReference type="ARBA" id="ARBA00023315"/>
    </source>
</evidence>
<comment type="subcellular location">
    <subcellularLocation>
        <location evidence="1">Cell membrane</location>
        <topology evidence="1">Peripheral membrane protein</topology>
        <orientation evidence="1">Cytoplasmic side</orientation>
    </subcellularLocation>
</comment>
<keyword evidence="4 8" id="KW-0808">Transferase</keyword>
<dbReference type="NCBIfam" id="NF003441">
    <property type="entry name" value="PRK04974.1"/>
    <property type="match status" value="1"/>
</dbReference>
<dbReference type="GO" id="GO:0004366">
    <property type="term" value="F:glycerol-3-phosphate O-acyltransferase activity"/>
    <property type="evidence" value="ECO:0007669"/>
    <property type="project" value="UniProtKB-EC"/>
</dbReference>
<dbReference type="InterPro" id="IPR041728">
    <property type="entry name" value="GPAT/DHAPAT_LPLAT"/>
</dbReference>
<evidence type="ECO:0000259" key="7">
    <source>
        <dbReference type="SMART" id="SM00563"/>
    </source>
</evidence>
<dbReference type="EMBL" id="UOFE01000035">
    <property type="protein sequence ID" value="VAW53709.1"/>
    <property type="molecule type" value="Genomic_DNA"/>
</dbReference>
<evidence type="ECO:0000256" key="5">
    <source>
        <dbReference type="ARBA" id="ARBA00023136"/>
    </source>
</evidence>
<dbReference type="Pfam" id="PF19277">
    <property type="entry name" value="GPAT_C"/>
    <property type="match status" value="1"/>
</dbReference>
<feature type="domain" description="Phospholipid/glycerol acyltransferase" evidence="7">
    <location>
        <begin position="300"/>
        <end position="427"/>
    </location>
</feature>
<dbReference type="PIRSF" id="PIRSF500064">
    <property type="entry name" value="GPAT"/>
    <property type="match status" value="1"/>
</dbReference>
<evidence type="ECO:0000313" key="8">
    <source>
        <dbReference type="EMBL" id="VAW53709.1"/>
    </source>
</evidence>
<keyword evidence="6 8" id="KW-0012">Acyltransferase</keyword>